<dbReference type="Proteomes" id="UP000271889">
    <property type="component" value="Unassembled WGS sequence"/>
</dbReference>
<reference evidence="1 2" key="1">
    <citation type="submission" date="2018-11" db="EMBL/GenBank/DDBJ databases">
        <authorList>
            <consortium name="Pathogen Informatics"/>
        </authorList>
    </citation>
    <scope>NUCLEOTIDE SEQUENCE [LARGE SCALE GENOMIC DNA]</scope>
</reference>
<protein>
    <submittedName>
        <fullName evidence="1">Uncharacterized protein</fullName>
    </submittedName>
</protein>
<name>A0A3P6TEW1_CYLGO</name>
<evidence type="ECO:0000313" key="2">
    <source>
        <dbReference type="Proteomes" id="UP000271889"/>
    </source>
</evidence>
<evidence type="ECO:0000313" key="1">
    <source>
        <dbReference type="EMBL" id="VDK64418.1"/>
    </source>
</evidence>
<sequence length="152" mass="17806">MLWIDFAYRLQQSDMRLIIAYFFASLVCLCLCHSVTTPKCCTNAIFKLCIDKCKEKPDGDEFADCFRGCVTPMWRRFRVLKQSLVVGLPEDWRQVELFHSVGAICWEQCESKMPKYEYPEFRVGKKGTEEDFFKCTEDCIKNKTVILIGKKK</sequence>
<dbReference type="EMBL" id="UYRV01018227">
    <property type="protein sequence ID" value="VDK64418.1"/>
    <property type="molecule type" value="Genomic_DNA"/>
</dbReference>
<organism evidence="1 2">
    <name type="scientific">Cylicostephanus goldi</name>
    <name type="common">Nematode worm</name>
    <dbReference type="NCBI Taxonomy" id="71465"/>
    <lineage>
        <taxon>Eukaryota</taxon>
        <taxon>Metazoa</taxon>
        <taxon>Ecdysozoa</taxon>
        <taxon>Nematoda</taxon>
        <taxon>Chromadorea</taxon>
        <taxon>Rhabditida</taxon>
        <taxon>Rhabditina</taxon>
        <taxon>Rhabditomorpha</taxon>
        <taxon>Strongyloidea</taxon>
        <taxon>Strongylidae</taxon>
        <taxon>Cylicostephanus</taxon>
    </lineage>
</organism>
<gene>
    <name evidence="1" type="ORF">CGOC_LOCUS5862</name>
</gene>
<accession>A0A3P6TEW1</accession>
<keyword evidence="2" id="KW-1185">Reference proteome</keyword>
<dbReference type="AlphaFoldDB" id="A0A3P6TEW1"/>
<proteinExistence type="predicted"/>